<dbReference type="CDD" id="cd11301">
    <property type="entry name" value="Fut1_Fut2_like"/>
    <property type="match status" value="1"/>
</dbReference>
<evidence type="ECO:0000256" key="1">
    <source>
        <dbReference type="ARBA" id="ARBA00022676"/>
    </source>
</evidence>
<dbReference type="GO" id="GO:0008107">
    <property type="term" value="F:galactoside 2-alpha-L-fucosyltransferase activity"/>
    <property type="evidence" value="ECO:0007669"/>
    <property type="project" value="InterPro"/>
</dbReference>
<proteinExistence type="predicted"/>
<dbReference type="GO" id="GO:0005975">
    <property type="term" value="P:carbohydrate metabolic process"/>
    <property type="evidence" value="ECO:0007669"/>
    <property type="project" value="InterPro"/>
</dbReference>
<dbReference type="AlphaFoldDB" id="A0A6C0DBU7"/>
<name>A0A6C0DBU7_9ZZZZ</name>
<keyword evidence="1" id="KW-0328">Glycosyltransferase</keyword>
<evidence type="ECO:0000256" key="2">
    <source>
        <dbReference type="ARBA" id="ARBA00022679"/>
    </source>
</evidence>
<protein>
    <recommendedName>
        <fullName evidence="4">Alpha-1,2-fucosyltransferase</fullName>
    </recommendedName>
</protein>
<dbReference type="GO" id="GO:0016020">
    <property type="term" value="C:membrane"/>
    <property type="evidence" value="ECO:0007669"/>
    <property type="project" value="InterPro"/>
</dbReference>
<sequence length="293" mass="35056">MASNNTDEKKIVSTFLMGGLGNQLFQIFTTFAYGLKTGSQIIFPYSTELNVGITRPTYWDSFLIHLKKYTSYMDQIHTNNMLMSLPIYKEQDFRYSEIPRQKRDVLLYGYFQSYKYFEQYNNELFCLIHLEKQQENMEYLYSQYFDHGYVVSMHFRLGDYKTKQDFHPIMPYEYYSNALNYILSLRNNIPLQVLFFCEKDDIIDVSNIIALLIKEFPKVHFVKVDDTIDDWQQMLIMSCCNDNIIANSSFSWWGGYFNKNENKIVCYPCQWFGPNLNHDTIDLYPSTWKKIYF</sequence>
<keyword evidence="2" id="KW-0808">Transferase</keyword>
<dbReference type="InterPro" id="IPR002516">
    <property type="entry name" value="Glyco_trans_11"/>
</dbReference>
<dbReference type="PANTHER" id="PTHR11927">
    <property type="entry name" value="GALACTOSIDE 2-L-FUCOSYLTRANSFERASE"/>
    <property type="match status" value="1"/>
</dbReference>
<accession>A0A6C0DBU7</accession>
<dbReference type="PANTHER" id="PTHR11927:SF9">
    <property type="entry name" value="L-FUCOSYLTRANSFERASE"/>
    <property type="match status" value="1"/>
</dbReference>
<organism evidence="3">
    <name type="scientific">viral metagenome</name>
    <dbReference type="NCBI Taxonomy" id="1070528"/>
    <lineage>
        <taxon>unclassified sequences</taxon>
        <taxon>metagenomes</taxon>
        <taxon>organismal metagenomes</taxon>
    </lineage>
</organism>
<dbReference type="EMBL" id="MN739577">
    <property type="protein sequence ID" value="QHT13891.1"/>
    <property type="molecule type" value="Genomic_DNA"/>
</dbReference>
<evidence type="ECO:0000313" key="3">
    <source>
        <dbReference type="EMBL" id="QHT13891.1"/>
    </source>
</evidence>
<evidence type="ECO:0008006" key="4">
    <source>
        <dbReference type="Google" id="ProtNLM"/>
    </source>
</evidence>
<dbReference type="Pfam" id="PF01531">
    <property type="entry name" value="Glyco_transf_11"/>
    <property type="match status" value="1"/>
</dbReference>
<reference evidence="3" key="1">
    <citation type="journal article" date="2020" name="Nature">
        <title>Giant virus diversity and host interactions through global metagenomics.</title>
        <authorList>
            <person name="Schulz F."/>
            <person name="Roux S."/>
            <person name="Paez-Espino D."/>
            <person name="Jungbluth S."/>
            <person name="Walsh D.A."/>
            <person name="Denef V.J."/>
            <person name="McMahon K.D."/>
            <person name="Konstantinidis K.T."/>
            <person name="Eloe-Fadrosh E.A."/>
            <person name="Kyrpides N.C."/>
            <person name="Woyke T."/>
        </authorList>
    </citation>
    <scope>NUCLEOTIDE SEQUENCE</scope>
    <source>
        <strain evidence="3">GVMAG-M-3300023174-134</strain>
    </source>
</reference>